<reference evidence="3" key="1">
    <citation type="submission" date="2016-10" db="EMBL/GenBank/DDBJ databases">
        <authorList>
            <person name="Varghese N."/>
            <person name="Submissions S."/>
        </authorList>
    </citation>
    <scope>NUCLEOTIDE SEQUENCE [LARGE SCALE GENOMIC DNA]</scope>
    <source>
        <strain evidence="3">LMG 24016</strain>
    </source>
</reference>
<dbReference type="Proteomes" id="UP000243606">
    <property type="component" value="Unassembled WGS sequence"/>
</dbReference>
<dbReference type="EMBL" id="FOQL01000003">
    <property type="protein sequence ID" value="SFI67066.1"/>
    <property type="molecule type" value="Genomic_DNA"/>
</dbReference>
<evidence type="ECO:0000256" key="1">
    <source>
        <dbReference type="SAM" id="Phobius"/>
    </source>
</evidence>
<accession>A0A1I3K3S0</accession>
<dbReference type="AlphaFoldDB" id="A0A1I3K3S0"/>
<feature type="transmembrane region" description="Helical" evidence="1">
    <location>
        <begin position="6"/>
        <end position="22"/>
    </location>
</feature>
<evidence type="ECO:0000313" key="3">
    <source>
        <dbReference type="Proteomes" id="UP000243606"/>
    </source>
</evidence>
<evidence type="ECO:0000313" key="2">
    <source>
        <dbReference type="EMBL" id="SFI67066.1"/>
    </source>
</evidence>
<protein>
    <recommendedName>
        <fullName evidence="4">30S ribosomal protein S3</fullName>
    </recommendedName>
</protein>
<evidence type="ECO:0008006" key="4">
    <source>
        <dbReference type="Google" id="ProtNLM"/>
    </source>
</evidence>
<keyword evidence="1" id="KW-0812">Transmembrane</keyword>
<sequence>MDYFIVAITTAAGLYFHWWLYVRIKRWMDRDLALSMAGDSSRKRRYMLDRLAEAQAKGIKRSDLPNLLEQAAANYPGE</sequence>
<name>A0A1I3K3S0_9PSED</name>
<gene>
    <name evidence="2" type="ORF">SAMN05216206_2707</name>
</gene>
<dbReference type="OrthoDB" id="6089792at2"/>
<keyword evidence="1" id="KW-1133">Transmembrane helix</keyword>
<dbReference type="RefSeq" id="WP_090242725.1">
    <property type="nucleotide sequence ID" value="NZ_FOQL01000003.1"/>
</dbReference>
<keyword evidence="3" id="KW-1185">Reference proteome</keyword>
<proteinExistence type="predicted"/>
<keyword evidence="1" id="KW-0472">Membrane</keyword>
<organism evidence="2 3">
    <name type="scientific">Pseudomonas guineae</name>
    <dbReference type="NCBI Taxonomy" id="425504"/>
    <lineage>
        <taxon>Bacteria</taxon>
        <taxon>Pseudomonadati</taxon>
        <taxon>Pseudomonadota</taxon>
        <taxon>Gammaproteobacteria</taxon>
        <taxon>Pseudomonadales</taxon>
        <taxon>Pseudomonadaceae</taxon>
        <taxon>Pseudomonas</taxon>
    </lineage>
</organism>
<dbReference type="STRING" id="425504.SAMN05216206_2707"/>